<evidence type="ECO:0000256" key="3">
    <source>
        <dbReference type="ARBA" id="ARBA00022452"/>
    </source>
</evidence>
<dbReference type="EMBL" id="JNGW01000098">
    <property type="protein sequence ID" value="KDR51614.1"/>
    <property type="molecule type" value="Genomic_DNA"/>
</dbReference>
<dbReference type="GO" id="GO:0015344">
    <property type="term" value="F:siderophore uptake transmembrane transporter activity"/>
    <property type="evidence" value="ECO:0007669"/>
    <property type="project" value="TreeGrafter"/>
</dbReference>
<evidence type="ECO:0000256" key="1">
    <source>
        <dbReference type="ARBA" id="ARBA00004571"/>
    </source>
</evidence>
<keyword evidence="4 8" id="KW-0812">Transmembrane</keyword>
<evidence type="ECO:0000256" key="8">
    <source>
        <dbReference type="PROSITE-ProRule" id="PRU01360"/>
    </source>
</evidence>
<evidence type="ECO:0000256" key="7">
    <source>
        <dbReference type="ARBA" id="ARBA00023237"/>
    </source>
</evidence>
<dbReference type="AlphaFoldDB" id="A0A069QHX4"/>
<dbReference type="PROSITE" id="PS52016">
    <property type="entry name" value="TONB_DEPENDENT_REC_3"/>
    <property type="match status" value="1"/>
</dbReference>
<reference evidence="11 12" key="1">
    <citation type="submission" date="2013-08" db="EMBL/GenBank/DDBJ databases">
        <authorList>
            <person name="Weinstock G."/>
            <person name="Sodergren E."/>
            <person name="Wylie T."/>
            <person name="Fulton L."/>
            <person name="Fulton R."/>
            <person name="Fronick C."/>
            <person name="O'Laughlin M."/>
            <person name="Godfrey J."/>
            <person name="Miner T."/>
            <person name="Herter B."/>
            <person name="Appelbaum E."/>
            <person name="Cordes M."/>
            <person name="Lek S."/>
            <person name="Wollam A."/>
            <person name="Pepin K.H."/>
            <person name="Palsikar V.B."/>
            <person name="Mitreva M."/>
            <person name="Wilson R.K."/>
        </authorList>
    </citation>
    <scope>NUCLEOTIDE SEQUENCE [LARGE SCALE GENOMIC DNA]</scope>
    <source>
        <strain evidence="11 12">ATCC 15930</strain>
    </source>
</reference>
<dbReference type="SUPFAM" id="SSF49464">
    <property type="entry name" value="Carboxypeptidase regulatory domain-like"/>
    <property type="match status" value="1"/>
</dbReference>
<evidence type="ECO:0000259" key="10">
    <source>
        <dbReference type="Pfam" id="PF07715"/>
    </source>
</evidence>
<dbReference type="InterPro" id="IPR012910">
    <property type="entry name" value="Plug_dom"/>
</dbReference>
<organism evidence="11 12">
    <name type="scientific">Hoylesella loescheii DSM 19665 = JCM 12249 = ATCC 15930</name>
    <dbReference type="NCBI Taxonomy" id="1122985"/>
    <lineage>
        <taxon>Bacteria</taxon>
        <taxon>Pseudomonadati</taxon>
        <taxon>Bacteroidota</taxon>
        <taxon>Bacteroidia</taxon>
        <taxon>Bacteroidales</taxon>
        <taxon>Prevotellaceae</taxon>
        <taxon>Hoylesella</taxon>
    </lineage>
</organism>
<dbReference type="Gene3D" id="2.170.130.10">
    <property type="entry name" value="TonB-dependent receptor, plug domain"/>
    <property type="match status" value="1"/>
</dbReference>
<comment type="similarity">
    <text evidence="8">Belongs to the TonB-dependent receptor family.</text>
</comment>
<accession>A0A069QHX4</accession>
<dbReference type="Pfam" id="PF13715">
    <property type="entry name" value="CarbopepD_reg_2"/>
    <property type="match status" value="1"/>
</dbReference>
<feature type="domain" description="TonB-dependent receptor plug" evidence="10">
    <location>
        <begin position="112"/>
        <end position="233"/>
    </location>
</feature>
<comment type="subcellular location">
    <subcellularLocation>
        <location evidence="1 8">Cell outer membrane</location>
        <topology evidence="1 8">Multi-pass membrane protein</topology>
    </subcellularLocation>
</comment>
<dbReference type="InterPro" id="IPR039426">
    <property type="entry name" value="TonB-dep_rcpt-like"/>
</dbReference>
<dbReference type="RefSeq" id="WP_018966721.1">
    <property type="nucleotide sequence ID" value="NZ_KB899211.1"/>
</dbReference>
<keyword evidence="3 8" id="KW-1134">Transmembrane beta strand</keyword>
<proteinExistence type="inferred from homology"/>
<dbReference type="InterPro" id="IPR023997">
    <property type="entry name" value="TonB-dep_OMP_SusC/RagA_CS"/>
</dbReference>
<dbReference type="PATRIC" id="fig|1122985.7.peg.2422"/>
<dbReference type="PANTHER" id="PTHR30069:SF29">
    <property type="entry name" value="HEMOGLOBIN AND HEMOGLOBIN-HAPTOGLOBIN-BINDING PROTEIN 1-RELATED"/>
    <property type="match status" value="1"/>
</dbReference>
<dbReference type="FunFam" id="2.170.130.10:FF:000008">
    <property type="entry name" value="SusC/RagA family TonB-linked outer membrane protein"/>
    <property type="match status" value="1"/>
</dbReference>
<dbReference type="NCBIfam" id="TIGR04057">
    <property type="entry name" value="SusC_RagA_signa"/>
    <property type="match status" value="1"/>
</dbReference>
<dbReference type="PANTHER" id="PTHR30069">
    <property type="entry name" value="TONB-DEPENDENT OUTER MEMBRANE RECEPTOR"/>
    <property type="match status" value="1"/>
</dbReference>
<evidence type="ECO:0000256" key="9">
    <source>
        <dbReference type="SAM" id="SignalP"/>
    </source>
</evidence>
<feature type="signal peptide" evidence="9">
    <location>
        <begin position="1"/>
        <end position="21"/>
    </location>
</feature>
<dbReference type="InterPro" id="IPR036942">
    <property type="entry name" value="Beta-barrel_TonB_sf"/>
</dbReference>
<dbReference type="InterPro" id="IPR023996">
    <property type="entry name" value="TonB-dep_OMP_SusC/RagA"/>
</dbReference>
<keyword evidence="12" id="KW-1185">Reference proteome</keyword>
<dbReference type="GO" id="GO:0009279">
    <property type="term" value="C:cell outer membrane"/>
    <property type="evidence" value="ECO:0007669"/>
    <property type="project" value="UniProtKB-SubCell"/>
</dbReference>
<sequence length="1012" mass="111073">MVKRLATILTGLFLVIGTALADDRFSGVVTSSDTGEPIVGATVKVVGTTLGTVTDIDGKFSIDAPDGAKLEITYVGMTPKTVKAAKQMTIKLDPDSRLLDEVVVTGYGNFKKSSFTGAASTINTSALESVPVLSVENKLAGSVPGVTITSESGSPGAVSQVRIRGMGSINAGNEPLYVIDGTPVTSGNISEFDYSSAGTNVLATINPNDIENVTIIKDAAAASLYGSRAANGVVVITTKSGSRGKTRVDFRSDWGASNMAVDYRPQLGGPERRAVLQEGLKNYYLYEEKLTAEKAAEQAAKDIDEFAAMPATGWTDWKKLLFRTGTHQNYQANVSGGNERTMFYASAAYTKQNGITEQQSLERLTGNLNVTHTWGRLTLNLSSMFSKMGQSVSGESGGYDAPIANYVLMQTPSSVAYNADGSFAPGGGYFNRNPLYQWQHKSDKNVVHRAFNSLKADFKILDGLKFSQKVVYDFIAGNQSVLWDRYSGDGASAGGDFQRMLVDVQQLNAQSQLNYVKSFGEHNLDALLGFETEDYTYTVNYLDGSNYPGDLYEISNAGTTKASTEFVQNRLVSYLGRVNYNYANRYYLGFSFRRDGSSRLARSNRWGDFWSVSGSWRFTEEPFFASLRPVINDGKFRVSYGLNGTQPSSSYGYFNLFKYGERYDGKPGIGVTTAGNADLKWEKNKALNVGLDLSFINRINLTFDYYTRTTSDLIYDMPISFIPGYFSGSGATQARNIGSLRNSGFELTISSVNISKKDFTWSTSLNMGHNRNKVLSLNGLINEATDTDYPRLILHRVGETYNAYYGYEYAGVDPKTGKEQYYINDPNNPSRETTTEVGKANKVILGSSEAAIQGGITNNITWKFIDLGLTFTYQLGGDAYDYLRFQHSNGGAEMYRGSTPSYNKLEDMWKGPGDTSAKLPKFQYGSTGVYSSRWMMPLDYLRLKNLTLGFSAPQDYLRRLGLTKARVYFSSNNLLTFKSSKLYVDPEVPVSGAAGFETPQLRTYTFGVEIGF</sequence>
<dbReference type="GO" id="GO:0044718">
    <property type="term" value="P:siderophore transmembrane transport"/>
    <property type="evidence" value="ECO:0007669"/>
    <property type="project" value="TreeGrafter"/>
</dbReference>
<evidence type="ECO:0000313" key="11">
    <source>
        <dbReference type="EMBL" id="KDR51614.1"/>
    </source>
</evidence>
<keyword evidence="7 8" id="KW-0998">Cell outer membrane</keyword>
<keyword evidence="5 9" id="KW-0732">Signal</keyword>
<keyword evidence="11" id="KW-0675">Receptor</keyword>
<dbReference type="SUPFAM" id="SSF56935">
    <property type="entry name" value="Porins"/>
    <property type="match status" value="1"/>
</dbReference>
<evidence type="ECO:0000256" key="6">
    <source>
        <dbReference type="ARBA" id="ARBA00023136"/>
    </source>
</evidence>
<dbReference type="NCBIfam" id="TIGR04056">
    <property type="entry name" value="OMP_RagA_SusC"/>
    <property type="match status" value="1"/>
</dbReference>
<dbReference type="Proteomes" id="UP000027442">
    <property type="component" value="Unassembled WGS sequence"/>
</dbReference>
<dbReference type="HOGENOM" id="CLU_004317_0_1_10"/>
<comment type="caution">
    <text evidence="11">The sequence shown here is derived from an EMBL/GenBank/DDBJ whole genome shotgun (WGS) entry which is preliminary data.</text>
</comment>
<evidence type="ECO:0000256" key="4">
    <source>
        <dbReference type="ARBA" id="ARBA00022692"/>
    </source>
</evidence>
<dbReference type="Gene3D" id="2.40.170.20">
    <property type="entry name" value="TonB-dependent receptor, beta-barrel domain"/>
    <property type="match status" value="1"/>
</dbReference>
<keyword evidence="2 8" id="KW-0813">Transport</keyword>
<evidence type="ECO:0000256" key="5">
    <source>
        <dbReference type="ARBA" id="ARBA00022729"/>
    </source>
</evidence>
<dbReference type="Pfam" id="PF07715">
    <property type="entry name" value="Plug"/>
    <property type="match status" value="1"/>
</dbReference>
<evidence type="ECO:0000256" key="2">
    <source>
        <dbReference type="ARBA" id="ARBA00022448"/>
    </source>
</evidence>
<name>A0A069QHX4_HOYLO</name>
<protein>
    <submittedName>
        <fullName evidence="11">TonB-dependent receptor plug domain protein</fullName>
    </submittedName>
</protein>
<feature type="chain" id="PRO_5001665348" evidence="9">
    <location>
        <begin position="22"/>
        <end position="1012"/>
    </location>
</feature>
<dbReference type="eggNOG" id="COG4771">
    <property type="taxonomic scope" value="Bacteria"/>
</dbReference>
<evidence type="ECO:0000313" key="12">
    <source>
        <dbReference type="Proteomes" id="UP000027442"/>
    </source>
</evidence>
<dbReference type="Gene3D" id="2.60.40.1120">
    <property type="entry name" value="Carboxypeptidase-like, regulatory domain"/>
    <property type="match status" value="1"/>
</dbReference>
<gene>
    <name evidence="11" type="ORF">HMPREF1991_02336</name>
</gene>
<dbReference type="InterPro" id="IPR008969">
    <property type="entry name" value="CarboxyPept-like_regulatory"/>
</dbReference>
<dbReference type="InterPro" id="IPR037066">
    <property type="entry name" value="Plug_dom_sf"/>
</dbReference>
<keyword evidence="6 8" id="KW-0472">Membrane</keyword>